<dbReference type="Proteomes" id="UP000245523">
    <property type="component" value="Unassembled WGS sequence"/>
</dbReference>
<protein>
    <recommendedName>
        <fullName evidence="4">Xaa-Pro aminopeptidase</fullName>
        <ecNumber evidence="4">3.4.11.9</ecNumber>
    </recommendedName>
</protein>
<keyword evidence="5" id="KW-0479">Metal-binding</keyword>
<dbReference type="EC" id="3.4.11.9" evidence="4"/>
<dbReference type="RefSeq" id="WP_106199210.1">
    <property type="nucleotide sequence ID" value="NZ_JAXEIU010000058.1"/>
</dbReference>
<dbReference type="EMBL" id="QGHD01000021">
    <property type="protein sequence ID" value="PWK94479.1"/>
    <property type="molecule type" value="Genomic_DNA"/>
</dbReference>
<reference evidence="9 10" key="1">
    <citation type="submission" date="2018-05" db="EMBL/GenBank/DDBJ databases">
        <title>Animal gut microbial communities from fecal samples from Wisconsin, USA.</title>
        <authorList>
            <person name="Neumann A."/>
        </authorList>
    </citation>
    <scope>NUCLEOTIDE SEQUENCE [LARGE SCALE GENOMIC DNA]</scope>
    <source>
        <strain evidence="9 10">UWS4</strain>
    </source>
</reference>
<dbReference type="InterPro" id="IPR029149">
    <property type="entry name" value="Creatin/AminoP/Spt16_N"/>
</dbReference>
<evidence type="ECO:0000313" key="9">
    <source>
        <dbReference type="EMBL" id="PWK94479.1"/>
    </source>
</evidence>
<dbReference type="Pfam" id="PF05195">
    <property type="entry name" value="AMP_N"/>
    <property type="match status" value="1"/>
</dbReference>
<sequence length="461" mass="53308">MNRYSQVFLTPAGDDSAAKVYHSRRQKMLKKLQTVGIFAGMDRNPGSEEVFTEIGNKMVQDPAMLFLTGLNEPGCRLILNPLAENAAEREVLFLEEKDAFREFWTGIKVAYSEEGLDEIKKLTGFKTILPKRKFWNYLKKIVEEKSISKLEAFYLDFFFRNKKFQTKDDHNWKFAQELKRKFKGKCQIESLAFKHFMLRAVLDPMRIADSRRAQEWTKNAYEEFLRNFHSFKTERDAALFLNYKMQVQSDGDLAFPTIMACGENACCLHYVKNDEPLQDGKLVLMDFGIRAGTQHSDISRTIPVNGKFNALQKILYEIVLDAQKFHQQQVKPGECLCKLDANVWLFILKALQERFVSLGGKYKLLYDKRPHGVSHLIGEQIHEGDPVRIYRYEPLEPGMLISNEPGLYGYFEIDLNGVHYAENIGIRIENDLLITQNGCEDISKNLPREIAEIEALMTPKK</sequence>
<dbReference type="GO" id="GO:0004177">
    <property type="term" value="F:aminopeptidase activity"/>
    <property type="evidence" value="ECO:0007669"/>
    <property type="project" value="UniProtKB-KW"/>
</dbReference>
<evidence type="ECO:0000256" key="7">
    <source>
        <dbReference type="ARBA" id="ARBA00023211"/>
    </source>
</evidence>
<gene>
    <name evidence="9" type="ORF">B0H50_12111</name>
</gene>
<keyword evidence="6" id="KW-0378">Hydrolase</keyword>
<dbReference type="Gene3D" id="3.90.230.10">
    <property type="entry name" value="Creatinase/methionine aminopeptidase superfamily"/>
    <property type="match status" value="1"/>
</dbReference>
<dbReference type="PANTHER" id="PTHR43226:SF4">
    <property type="entry name" value="XAA-PRO AMINOPEPTIDASE 3"/>
    <property type="match status" value="1"/>
</dbReference>
<dbReference type="InterPro" id="IPR000994">
    <property type="entry name" value="Pept_M24"/>
</dbReference>
<evidence type="ECO:0000256" key="3">
    <source>
        <dbReference type="ARBA" id="ARBA00008766"/>
    </source>
</evidence>
<dbReference type="InterPro" id="IPR052433">
    <property type="entry name" value="X-Pro_dipept-like"/>
</dbReference>
<comment type="similarity">
    <text evidence="3">Belongs to the peptidase M24B family.</text>
</comment>
<accession>A0ABX5LJ49</accession>
<comment type="catalytic activity">
    <reaction evidence="1">
        <text>Release of any N-terminal amino acid, including proline, that is linked to proline, even from a dipeptide or tripeptide.</text>
        <dbReference type="EC" id="3.4.11.9"/>
    </reaction>
</comment>
<evidence type="ECO:0000256" key="2">
    <source>
        <dbReference type="ARBA" id="ARBA00001936"/>
    </source>
</evidence>
<dbReference type="PANTHER" id="PTHR43226">
    <property type="entry name" value="XAA-PRO AMINOPEPTIDASE 3"/>
    <property type="match status" value="1"/>
</dbReference>
<feature type="domain" description="Aminopeptidase P N-terminal" evidence="8">
    <location>
        <begin position="16"/>
        <end position="146"/>
    </location>
</feature>
<keyword evidence="9" id="KW-0031">Aminopeptidase</keyword>
<comment type="cofactor">
    <cofactor evidence="2">
        <name>Mn(2+)</name>
        <dbReference type="ChEBI" id="CHEBI:29035"/>
    </cofactor>
</comment>
<evidence type="ECO:0000256" key="4">
    <source>
        <dbReference type="ARBA" id="ARBA00012574"/>
    </source>
</evidence>
<evidence type="ECO:0000313" key="10">
    <source>
        <dbReference type="Proteomes" id="UP000245523"/>
    </source>
</evidence>
<keyword evidence="9" id="KW-0645">Protease</keyword>
<evidence type="ECO:0000256" key="6">
    <source>
        <dbReference type="ARBA" id="ARBA00022801"/>
    </source>
</evidence>
<dbReference type="SMART" id="SM01011">
    <property type="entry name" value="AMP_N"/>
    <property type="match status" value="1"/>
</dbReference>
<comment type="caution">
    <text evidence="9">The sequence shown here is derived from an EMBL/GenBank/DDBJ whole genome shotgun (WGS) entry which is preliminary data.</text>
</comment>
<keyword evidence="7" id="KW-0464">Manganese</keyword>
<dbReference type="SUPFAM" id="SSF55920">
    <property type="entry name" value="Creatinase/aminopeptidase"/>
    <property type="match status" value="1"/>
</dbReference>
<dbReference type="Gene3D" id="3.40.350.10">
    <property type="entry name" value="Creatinase/prolidase N-terminal domain"/>
    <property type="match status" value="1"/>
</dbReference>
<dbReference type="SUPFAM" id="SSF53092">
    <property type="entry name" value="Creatinase/prolidase N-terminal domain"/>
    <property type="match status" value="1"/>
</dbReference>
<organism evidence="9 10">
    <name type="scientific">Hallerella porci</name>
    <dbReference type="NCBI Taxonomy" id="1945871"/>
    <lineage>
        <taxon>Bacteria</taxon>
        <taxon>Pseudomonadati</taxon>
        <taxon>Fibrobacterota</taxon>
        <taxon>Fibrobacteria</taxon>
        <taxon>Fibrobacterales</taxon>
        <taxon>Fibrobacteraceae</taxon>
        <taxon>Hallerella</taxon>
    </lineage>
</organism>
<evidence type="ECO:0000256" key="5">
    <source>
        <dbReference type="ARBA" id="ARBA00022723"/>
    </source>
</evidence>
<evidence type="ECO:0000259" key="8">
    <source>
        <dbReference type="SMART" id="SM01011"/>
    </source>
</evidence>
<proteinExistence type="inferred from homology"/>
<dbReference type="InterPro" id="IPR036005">
    <property type="entry name" value="Creatinase/aminopeptidase-like"/>
</dbReference>
<dbReference type="InterPro" id="IPR007865">
    <property type="entry name" value="Aminopep_P_N"/>
</dbReference>
<dbReference type="Pfam" id="PF00557">
    <property type="entry name" value="Peptidase_M24"/>
    <property type="match status" value="1"/>
</dbReference>
<name>A0ABX5LJ49_9BACT</name>
<evidence type="ECO:0000256" key="1">
    <source>
        <dbReference type="ARBA" id="ARBA00001424"/>
    </source>
</evidence>
<keyword evidence="10" id="KW-1185">Reference proteome</keyword>